<evidence type="ECO:0000256" key="1">
    <source>
        <dbReference type="SAM" id="Phobius"/>
    </source>
</evidence>
<evidence type="ECO:0000313" key="2">
    <source>
        <dbReference type="EMBL" id="EFM1448641.1"/>
    </source>
</evidence>
<keyword evidence="1" id="KW-0812">Transmembrane</keyword>
<sequence length="184" mass="21557">MEILAELLSLISKNSWAAGMLSMFITALSGMLSYLLKERERRRMKRYELTIEHYNDYSCLMFTAMDALCADKGFEKYKTRNIKPAFPELVLEEFTRDTLNELLCASGRATLVADSLTRERIAACTNCIINKINNNPQSSDDCHDKILEVLRAMNQHLRRFEYWWLIRWGFAVIAWFRSLRVKKV</sequence>
<dbReference type="Proteomes" id="UP000519182">
    <property type="component" value="Unassembled WGS sequence"/>
</dbReference>
<name>A0A8S7YDF7_ECOLX</name>
<feature type="transmembrane region" description="Helical" evidence="1">
    <location>
        <begin position="16"/>
        <end position="36"/>
    </location>
</feature>
<evidence type="ECO:0000313" key="3">
    <source>
        <dbReference type="Proteomes" id="UP000519182"/>
    </source>
</evidence>
<feature type="transmembrane region" description="Helical" evidence="1">
    <location>
        <begin position="160"/>
        <end position="178"/>
    </location>
</feature>
<accession>A0A8S7YDF7</accession>
<organism evidence="2 3">
    <name type="scientific">Escherichia coli</name>
    <dbReference type="NCBI Taxonomy" id="562"/>
    <lineage>
        <taxon>Bacteria</taxon>
        <taxon>Pseudomonadati</taxon>
        <taxon>Pseudomonadota</taxon>
        <taxon>Gammaproteobacteria</taxon>
        <taxon>Enterobacterales</taxon>
        <taxon>Enterobacteriaceae</taxon>
        <taxon>Escherichia</taxon>
    </lineage>
</organism>
<proteinExistence type="predicted"/>
<evidence type="ECO:0008006" key="4">
    <source>
        <dbReference type="Google" id="ProtNLM"/>
    </source>
</evidence>
<protein>
    <recommendedName>
        <fullName evidence="4">DUF4760 domain-containing protein</fullName>
    </recommendedName>
</protein>
<dbReference type="AlphaFoldDB" id="A0A8S7YDF7"/>
<dbReference type="EMBL" id="AATJYL010000098">
    <property type="protein sequence ID" value="EFM1448641.1"/>
    <property type="molecule type" value="Genomic_DNA"/>
</dbReference>
<comment type="caution">
    <text evidence="2">The sequence shown here is derived from an EMBL/GenBank/DDBJ whole genome shotgun (WGS) entry which is preliminary data.</text>
</comment>
<reference evidence="2 3" key="1">
    <citation type="submission" date="2020-04" db="EMBL/GenBank/DDBJ databases">
        <authorList>
            <consortium name="GenomeTrakr network: Whole genome sequencing for foodborne pathogen traceback"/>
        </authorList>
    </citation>
    <scope>NUCLEOTIDE SEQUENCE [LARGE SCALE GENOMIC DNA]</scope>
    <source>
        <strain evidence="2 3">PSU-2464</strain>
    </source>
</reference>
<keyword evidence="1" id="KW-0472">Membrane</keyword>
<keyword evidence="1" id="KW-1133">Transmembrane helix</keyword>
<gene>
    <name evidence="2" type="ORF">HEP34_005108</name>
</gene>